<dbReference type="EMBL" id="NQWI01000103">
    <property type="protein sequence ID" value="PDW01862.1"/>
    <property type="molecule type" value="Genomic_DNA"/>
</dbReference>
<keyword evidence="8" id="KW-1185">Reference proteome</keyword>
<evidence type="ECO:0000256" key="1">
    <source>
        <dbReference type="ARBA" id="ARBA00022475"/>
    </source>
</evidence>
<feature type="domain" description="Calcineurin-like phosphoesterase" evidence="6">
    <location>
        <begin position="6"/>
        <end position="176"/>
    </location>
</feature>
<dbReference type="Pfam" id="PF00149">
    <property type="entry name" value="Metallophos"/>
    <property type="match status" value="1"/>
</dbReference>
<dbReference type="InterPro" id="IPR029052">
    <property type="entry name" value="Metallo-depent_PP-like"/>
</dbReference>
<dbReference type="AlphaFoldDB" id="A0A2A6RFR6"/>
<accession>A0A2A6RFR6</accession>
<keyword evidence="5" id="KW-0464">Manganese</keyword>
<dbReference type="Proteomes" id="UP000220527">
    <property type="component" value="Unassembled WGS sequence"/>
</dbReference>
<dbReference type="GO" id="GO:0009245">
    <property type="term" value="P:lipid A biosynthetic process"/>
    <property type="evidence" value="ECO:0007669"/>
    <property type="project" value="TreeGrafter"/>
</dbReference>
<dbReference type="PANTHER" id="PTHR34990:SF2">
    <property type="entry name" value="BLL8164 PROTEIN"/>
    <property type="match status" value="1"/>
</dbReference>
<dbReference type="RefSeq" id="WP_097645295.1">
    <property type="nucleotide sequence ID" value="NZ_NQWI01000103.1"/>
</dbReference>
<organism evidence="7 8">
    <name type="scientific">Candidatus Viridilinea mediisalina</name>
    <dbReference type="NCBI Taxonomy" id="2024553"/>
    <lineage>
        <taxon>Bacteria</taxon>
        <taxon>Bacillati</taxon>
        <taxon>Chloroflexota</taxon>
        <taxon>Chloroflexia</taxon>
        <taxon>Chloroflexales</taxon>
        <taxon>Chloroflexineae</taxon>
        <taxon>Oscillochloridaceae</taxon>
        <taxon>Candidatus Viridilinea</taxon>
    </lineage>
</organism>
<evidence type="ECO:0000259" key="6">
    <source>
        <dbReference type="Pfam" id="PF00149"/>
    </source>
</evidence>
<evidence type="ECO:0000256" key="2">
    <source>
        <dbReference type="ARBA" id="ARBA00022519"/>
    </source>
</evidence>
<sequence length="468" mass="52783">MDKVTYVVSDLHLGPGWMPNGQMDPLEDFVSGEQFARFLEKIGRSREPVELVIAGDFLEYCQTLPEIGLKSPQDDLGSTEEESLRRTRVILGLDPHLSSGHALVFQALRRFMMENHSITIIAGNHDIDLLWKRVWALIFDTIYPPGSWGDLRRVNYSYTLGSGPQGRVFIEHGHEHDRANRFGDLMTQPFGIDYAGVRRLKRCWGTLFVDKVYNDLERERWFIDNVKPILRIVRLGLRHDFIFTATAIGLVMRFLINSGLPPILGRSLAADEDYAPPDLDELAKLIDDPDLARAVCAQLAEPEGRKAIAAALEGLDLPPALILAGARESLRLDEPEPDLEAPIVLGARRMSMGGDDTLLGGARREDEYRSAARATLESDPSITTVIMGHTHTPINGFSDPLRLPDRREGYFFNTGTWTQHLRDETKRTYTWPELADPQNYTTSCTYVRLDPDGKGGYRPVLRSWAEEE</sequence>
<keyword evidence="1" id="KW-1003">Cell membrane</keyword>
<dbReference type="GO" id="GO:0046872">
    <property type="term" value="F:metal ion binding"/>
    <property type="evidence" value="ECO:0007669"/>
    <property type="project" value="UniProtKB-KW"/>
</dbReference>
<evidence type="ECO:0000313" key="8">
    <source>
        <dbReference type="Proteomes" id="UP000220527"/>
    </source>
</evidence>
<gene>
    <name evidence="7" type="ORF">CJ255_16995</name>
</gene>
<keyword evidence="2" id="KW-0997">Cell inner membrane</keyword>
<keyword evidence="3" id="KW-0479">Metal-binding</keyword>
<dbReference type="InterPro" id="IPR004843">
    <property type="entry name" value="Calcineurin-like_PHP"/>
</dbReference>
<dbReference type="OrthoDB" id="8241491at2"/>
<reference evidence="8" key="1">
    <citation type="submission" date="2017-08" db="EMBL/GenBank/DDBJ databases">
        <authorList>
            <person name="Grouzdev D.S."/>
            <person name="Gaisin V.A."/>
            <person name="Rysina M.S."/>
            <person name="Gorlenko V.M."/>
        </authorList>
    </citation>
    <scope>NUCLEOTIDE SEQUENCE [LARGE SCALE GENOMIC DNA]</scope>
    <source>
        <strain evidence="8">Kir15-3F</strain>
    </source>
</reference>
<dbReference type="GO" id="GO:0016020">
    <property type="term" value="C:membrane"/>
    <property type="evidence" value="ECO:0007669"/>
    <property type="project" value="GOC"/>
</dbReference>
<name>A0A2A6RFR6_9CHLR</name>
<protein>
    <recommendedName>
        <fullName evidence="6">Calcineurin-like phosphoesterase domain-containing protein</fullName>
    </recommendedName>
</protein>
<evidence type="ECO:0000256" key="4">
    <source>
        <dbReference type="ARBA" id="ARBA00023136"/>
    </source>
</evidence>
<dbReference type="GO" id="GO:0008758">
    <property type="term" value="F:UDP-2,3-diacylglucosamine hydrolase activity"/>
    <property type="evidence" value="ECO:0007669"/>
    <property type="project" value="TreeGrafter"/>
</dbReference>
<dbReference type="SUPFAM" id="SSF56300">
    <property type="entry name" value="Metallo-dependent phosphatases"/>
    <property type="match status" value="1"/>
</dbReference>
<proteinExistence type="predicted"/>
<dbReference type="InterPro" id="IPR043461">
    <property type="entry name" value="LpxH-like"/>
</dbReference>
<evidence type="ECO:0000256" key="3">
    <source>
        <dbReference type="ARBA" id="ARBA00022723"/>
    </source>
</evidence>
<keyword evidence="4" id="KW-0472">Membrane</keyword>
<evidence type="ECO:0000256" key="5">
    <source>
        <dbReference type="ARBA" id="ARBA00023211"/>
    </source>
</evidence>
<comment type="caution">
    <text evidence="7">The sequence shown here is derived from an EMBL/GenBank/DDBJ whole genome shotgun (WGS) entry which is preliminary data.</text>
</comment>
<evidence type="ECO:0000313" key="7">
    <source>
        <dbReference type="EMBL" id="PDW01862.1"/>
    </source>
</evidence>
<dbReference type="PANTHER" id="PTHR34990">
    <property type="entry name" value="UDP-2,3-DIACYLGLUCOSAMINE HYDROLASE-RELATED"/>
    <property type="match status" value="1"/>
</dbReference>